<evidence type="ECO:0000256" key="4">
    <source>
        <dbReference type="ARBA" id="ARBA00022833"/>
    </source>
</evidence>
<evidence type="ECO:0000256" key="3">
    <source>
        <dbReference type="ARBA" id="ARBA00022801"/>
    </source>
</evidence>
<protein>
    <recommendedName>
        <fullName evidence="6">Metallo-beta-lactamase domain-containing protein</fullName>
    </recommendedName>
</protein>
<proteinExistence type="inferred from homology"/>
<keyword evidence="5" id="KW-0732">Signal</keyword>
<dbReference type="CDD" id="cd07720">
    <property type="entry name" value="OPHC2-like_MBL-fold"/>
    <property type="match status" value="1"/>
</dbReference>
<dbReference type="EMBL" id="KQ999293">
    <property type="protein sequence ID" value="KZV42197.1"/>
    <property type="molecule type" value="Genomic_DNA"/>
</dbReference>
<gene>
    <name evidence="7" type="ORF">F511_02399</name>
</gene>
<evidence type="ECO:0000256" key="2">
    <source>
        <dbReference type="ARBA" id="ARBA00022723"/>
    </source>
</evidence>
<dbReference type="GO" id="GO:0046872">
    <property type="term" value="F:metal ion binding"/>
    <property type="evidence" value="ECO:0007669"/>
    <property type="project" value="UniProtKB-KW"/>
</dbReference>
<dbReference type="GO" id="GO:0016787">
    <property type="term" value="F:hydrolase activity"/>
    <property type="evidence" value="ECO:0007669"/>
    <property type="project" value="UniProtKB-KW"/>
</dbReference>
<evidence type="ECO:0000256" key="5">
    <source>
        <dbReference type="SAM" id="SignalP"/>
    </source>
</evidence>
<evidence type="ECO:0000313" key="8">
    <source>
        <dbReference type="Proteomes" id="UP000250235"/>
    </source>
</evidence>
<dbReference type="InterPro" id="IPR001279">
    <property type="entry name" value="Metallo-B-lactamas"/>
</dbReference>
<dbReference type="PANTHER" id="PTHR42978">
    <property type="entry name" value="QUORUM-QUENCHING LACTONASE YTNP-RELATED-RELATED"/>
    <property type="match status" value="1"/>
</dbReference>
<dbReference type="Proteomes" id="UP000250235">
    <property type="component" value="Unassembled WGS sequence"/>
</dbReference>
<keyword evidence="3" id="KW-0378">Hydrolase</keyword>
<keyword evidence="4" id="KW-0862">Zinc</keyword>
<dbReference type="SMART" id="SM00849">
    <property type="entry name" value="Lactamase_B"/>
    <property type="match status" value="1"/>
</dbReference>
<dbReference type="SUPFAM" id="SSF56281">
    <property type="entry name" value="Metallo-hydrolase/oxidoreductase"/>
    <property type="match status" value="1"/>
</dbReference>
<dbReference type="Pfam" id="PF00753">
    <property type="entry name" value="Lactamase_B"/>
    <property type="match status" value="1"/>
</dbReference>
<evidence type="ECO:0000256" key="1">
    <source>
        <dbReference type="ARBA" id="ARBA00007749"/>
    </source>
</evidence>
<sequence length="335" mass="35418">MLMNASKQHLIFAAVLTLSAAISSAFVPVAHAQGAPASVAVAASVRMPGFYPYRVGNFEIVALSDGTVPLDLHALMKDAPKGVVDKLLHRSFLSNPVESSINGFLIDTGTRLILVDTGAGDLFGPGAGGKLVANLKAAGYDPARIDDVLLTHIHPDHSGGLVHDGQRVFPHATVYVGKPDVNLFMDPAHQNGVDGYDKAYFHDAVLTLGPYAKAGKLKPFSGVTQILPGIEAIPTPGHTPGHSFYRVQSQGQSIEFVGDLVNSEAVQFPQPSITTSFDFSQSEAAAQRIKQFGELGGKRELIAAAHLPFPGLGHIRKAASGWTFVPVDYRNGAGK</sequence>
<keyword evidence="2" id="KW-0479">Metal-binding</keyword>
<dbReference type="Gene3D" id="3.60.15.10">
    <property type="entry name" value="Ribonuclease Z/Hydroxyacylglutathione hydrolase-like"/>
    <property type="match status" value="1"/>
</dbReference>
<dbReference type="OrthoDB" id="10250730at2759"/>
<evidence type="ECO:0000259" key="6">
    <source>
        <dbReference type="SMART" id="SM00849"/>
    </source>
</evidence>
<feature type="signal peptide" evidence="5">
    <location>
        <begin position="1"/>
        <end position="32"/>
    </location>
</feature>
<dbReference type="AlphaFoldDB" id="A0A2Z7C659"/>
<reference evidence="7 8" key="1">
    <citation type="journal article" date="2015" name="Proc. Natl. Acad. Sci. U.S.A.">
        <title>The resurrection genome of Boea hygrometrica: A blueprint for survival of dehydration.</title>
        <authorList>
            <person name="Xiao L."/>
            <person name="Yang G."/>
            <person name="Zhang L."/>
            <person name="Yang X."/>
            <person name="Zhao S."/>
            <person name="Ji Z."/>
            <person name="Zhou Q."/>
            <person name="Hu M."/>
            <person name="Wang Y."/>
            <person name="Chen M."/>
            <person name="Xu Y."/>
            <person name="Jin H."/>
            <person name="Xiao X."/>
            <person name="Hu G."/>
            <person name="Bao F."/>
            <person name="Hu Y."/>
            <person name="Wan P."/>
            <person name="Li L."/>
            <person name="Deng X."/>
            <person name="Kuang T."/>
            <person name="Xiang C."/>
            <person name="Zhu J.K."/>
            <person name="Oliver M.J."/>
            <person name="He Y."/>
        </authorList>
    </citation>
    <scope>NUCLEOTIDE SEQUENCE [LARGE SCALE GENOMIC DNA]</scope>
    <source>
        <strain evidence="8">cv. XS01</strain>
    </source>
</reference>
<comment type="similarity">
    <text evidence="1">Belongs to the metallo-beta-lactamase superfamily.</text>
</comment>
<dbReference type="InterPro" id="IPR036866">
    <property type="entry name" value="RibonucZ/Hydroxyglut_hydro"/>
</dbReference>
<name>A0A2Z7C659_9LAMI</name>
<accession>A0A2Z7C659</accession>
<feature type="chain" id="PRO_5016419009" description="Metallo-beta-lactamase domain-containing protein" evidence="5">
    <location>
        <begin position="33"/>
        <end position="335"/>
    </location>
</feature>
<evidence type="ECO:0000313" key="7">
    <source>
        <dbReference type="EMBL" id="KZV42197.1"/>
    </source>
</evidence>
<feature type="domain" description="Metallo-beta-lactamase" evidence="6">
    <location>
        <begin position="100"/>
        <end position="306"/>
    </location>
</feature>
<dbReference type="InterPro" id="IPR051013">
    <property type="entry name" value="MBL_superfamily_lactonases"/>
</dbReference>
<organism evidence="7 8">
    <name type="scientific">Dorcoceras hygrometricum</name>
    <dbReference type="NCBI Taxonomy" id="472368"/>
    <lineage>
        <taxon>Eukaryota</taxon>
        <taxon>Viridiplantae</taxon>
        <taxon>Streptophyta</taxon>
        <taxon>Embryophyta</taxon>
        <taxon>Tracheophyta</taxon>
        <taxon>Spermatophyta</taxon>
        <taxon>Magnoliopsida</taxon>
        <taxon>eudicotyledons</taxon>
        <taxon>Gunneridae</taxon>
        <taxon>Pentapetalae</taxon>
        <taxon>asterids</taxon>
        <taxon>lamiids</taxon>
        <taxon>Lamiales</taxon>
        <taxon>Gesneriaceae</taxon>
        <taxon>Didymocarpoideae</taxon>
        <taxon>Trichosporeae</taxon>
        <taxon>Loxocarpinae</taxon>
        <taxon>Dorcoceras</taxon>
    </lineage>
</organism>
<keyword evidence="8" id="KW-1185">Reference proteome</keyword>
<dbReference type="PANTHER" id="PTHR42978:SF6">
    <property type="entry name" value="QUORUM-QUENCHING LACTONASE YTNP-RELATED"/>
    <property type="match status" value="1"/>
</dbReference>